<organism evidence="1">
    <name type="scientific">marine metagenome</name>
    <dbReference type="NCBI Taxonomy" id="408172"/>
    <lineage>
        <taxon>unclassified sequences</taxon>
        <taxon>metagenomes</taxon>
        <taxon>ecological metagenomes</taxon>
    </lineage>
</organism>
<evidence type="ECO:0000313" key="1">
    <source>
        <dbReference type="EMBL" id="SVB97067.1"/>
    </source>
</evidence>
<reference evidence="1" key="1">
    <citation type="submission" date="2018-05" db="EMBL/GenBank/DDBJ databases">
        <authorList>
            <person name="Lanie J.A."/>
            <person name="Ng W.-L."/>
            <person name="Kazmierczak K.M."/>
            <person name="Andrzejewski T.M."/>
            <person name="Davidsen T.M."/>
            <person name="Wayne K.J."/>
            <person name="Tettelin H."/>
            <person name="Glass J.I."/>
            <person name="Rusch D."/>
            <person name="Podicherti R."/>
            <person name="Tsui H.-C.T."/>
            <person name="Winkler M.E."/>
        </authorList>
    </citation>
    <scope>NUCLEOTIDE SEQUENCE</scope>
</reference>
<gene>
    <name evidence="1" type="ORF">METZ01_LOCUS249921</name>
</gene>
<proteinExistence type="predicted"/>
<accession>A0A382ICU3</accession>
<dbReference type="AlphaFoldDB" id="A0A382ICU3"/>
<name>A0A382ICU3_9ZZZZ</name>
<dbReference type="EMBL" id="UINC01066397">
    <property type="protein sequence ID" value="SVB97067.1"/>
    <property type="molecule type" value="Genomic_DNA"/>
</dbReference>
<sequence length="104" mass="12007">MRFGLMMLISVKPNIMQIPANVRTRLYIGDRFQIHDNLAREMIVENLRNRAFLRASLNPQLLLIAGCDRHHVPVVFRQHDSEYILVSARALILGIQLPSHDHLS</sequence>
<protein>
    <submittedName>
        <fullName evidence="1">Uncharacterized protein</fullName>
    </submittedName>
</protein>